<dbReference type="PANTHER" id="PTHR12155:SF26">
    <property type="entry name" value="SCHLAFEN FAMILY MEMBER 5"/>
    <property type="match status" value="1"/>
</dbReference>
<dbReference type="PANTHER" id="PTHR12155">
    <property type="entry name" value="SCHLAFEN"/>
    <property type="match status" value="1"/>
</dbReference>
<organism evidence="3 4">
    <name type="scientific">Sciurus vulgaris</name>
    <name type="common">Eurasian red squirrel</name>
    <dbReference type="NCBI Taxonomy" id="55149"/>
    <lineage>
        <taxon>Eukaryota</taxon>
        <taxon>Metazoa</taxon>
        <taxon>Chordata</taxon>
        <taxon>Craniata</taxon>
        <taxon>Vertebrata</taxon>
        <taxon>Euteleostomi</taxon>
        <taxon>Mammalia</taxon>
        <taxon>Eutheria</taxon>
        <taxon>Euarchontoglires</taxon>
        <taxon>Glires</taxon>
        <taxon>Rodentia</taxon>
        <taxon>Sciuromorpha</taxon>
        <taxon>Sciuridae</taxon>
        <taxon>Sciurinae</taxon>
        <taxon>Sciurini</taxon>
        <taxon>Sciurus</taxon>
    </lineage>
</organism>
<feature type="domain" description="Schlafen AlbA-2" evidence="1">
    <location>
        <begin position="192"/>
        <end position="306"/>
    </location>
</feature>
<name>A0A8D2CSF7_SCIVU</name>
<evidence type="ECO:0000259" key="2">
    <source>
        <dbReference type="Pfam" id="PF17057"/>
    </source>
</evidence>
<sequence>MSLQIDSETNFAEFVIDAGKVILGTRQRMEMNPLLRIKQNEDILQAVCALLNSGGGVIKAKIENEDYNHEDDGVGLDLPPIFQSYLDEMQQGNLFLIFVKSWNTEVSDVRVATLCSNLYYRYETSTDVMDLQEALVFLKEKTQPLVTIFDSNLLSPQESQVGVHSEDNIEDSAAALFDRVQLQYLEKLNLTESMHVEFQMFPADLSQCVKERLPICVSAFANAEGGYVFLGVHDETHQVIGCEKEKINLSIFKNSVEGCIRKLPVHHFCTQRHTTQYAIRFLEVHDKGALRGYVCAVKVERFCCVVFAKGPSSWQVKDNTVKQLTTKEWVEWMMQVNPGE</sequence>
<reference evidence="3" key="1">
    <citation type="submission" date="2025-08" db="UniProtKB">
        <authorList>
            <consortium name="Ensembl"/>
        </authorList>
    </citation>
    <scope>IDENTIFICATION</scope>
</reference>
<dbReference type="InterPro" id="IPR031450">
    <property type="entry name" value="Poxin-SLFN/SLFN_N"/>
</dbReference>
<dbReference type="Ensembl" id="ENSSVLT00005015673.1">
    <property type="protein sequence ID" value="ENSSVLP00005014171.1"/>
    <property type="gene ID" value="ENSSVLG00005011281.1"/>
</dbReference>
<reference evidence="3" key="2">
    <citation type="submission" date="2025-09" db="UniProtKB">
        <authorList>
            <consortium name="Ensembl"/>
        </authorList>
    </citation>
    <scope>IDENTIFICATION</scope>
</reference>
<evidence type="ECO:0000313" key="4">
    <source>
        <dbReference type="Proteomes" id="UP000694564"/>
    </source>
</evidence>
<keyword evidence="4" id="KW-1185">Reference proteome</keyword>
<dbReference type="InterPro" id="IPR007421">
    <property type="entry name" value="Schlafen_AlbA_2_dom"/>
</dbReference>
<dbReference type="InterPro" id="IPR029684">
    <property type="entry name" value="Schlafen"/>
</dbReference>
<evidence type="ECO:0000313" key="3">
    <source>
        <dbReference type="Ensembl" id="ENSSVLP00005014171.1"/>
    </source>
</evidence>
<evidence type="ECO:0008006" key="5">
    <source>
        <dbReference type="Google" id="ProtNLM"/>
    </source>
</evidence>
<dbReference type="GeneTree" id="ENSGT00410000025651"/>
<dbReference type="Pfam" id="PF04326">
    <property type="entry name" value="SLFN_AlbA_2"/>
    <property type="match status" value="1"/>
</dbReference>
<dbReference type="InterPro" id="IPR038461">
    <property type="entry name" value="Schlafen_AlbA_2_dom_sf"/>
</dbReference>
<dbReference type="Gene3D" id="3.30.950.30">
    <property type="entry name" value="Schlafen, AAA domain"/>
    <property type="match status" value="1"/>
</dbReference>
<evidence type="ECO:0000259" key="1">
    <source>
        <dbReference type="Pfam" id="PF04326"/>
    </source>
</evidence>
<dbReference type="AlphaFoldDB" id="A0A8D2CSF7"/>
<dbReference type="Proteomes" id="UP000694564">
    <property type="component" value="Chromosome 3"/>
</dbReference>
<feature type="domain" description="Poxin-Schlafen/Schlafen-like N-terminal" evidence="2">
    <location>
        <begin position="80"/>
        <end position="189"/>
    </location>
</feature>
<proteinExistence type="predicted"/>
<protein>
    <recommendedName>
        <fullName evidence="5">Schlafen family member 5</fullName>
    </recommendedName>
</protein>
<dbReference type="FunFam" id="3.30.950.30:FF:000001">
    <property type="entry name" value="Schlafen family member 14"/>
    <property type="match status" value="1"/>
</dbReference>
<dbReference type="Pfam" id="PF17057">
    <property type="entry name" value="B3R"/>
    <property type="match status" value="1"/>
</dbReference>
<accession>A0A8D2CSF7</accession>